<dbReference type="GO" id="GO:0000976">
    <property type="term" value="F:transcription cis-regulatory region binding"/>
    <property type="evidence" value="ECO:0007669"/>
    <property type="project" value="TreeGrafter"/>
</dbReference>
<name>A0A1I2HBG3_9GAMM</name>
<dbReference type="PANTHER" id="PTHR30055">
    <property type="entry name" value="HTH-TYPE TRANSCRIPTIONAL REGULATOR RUTR"/>
    <property type="match status" value="1"/>
</dbReference>
<dbReference type="SUPFAM" id="SSF48498">
    <property type="entry name" value="Tetracyclin repressor-like, C-terminal domain"/>
    <property type="match status" value="1"/>
</dbReference>
<dbReference type="PRINTS" id="PR00455">
    <property type="entry name" value="HTHTETR"/>
</dbReference>
<evidence type="ECO:0000256" key="2">
    <source>
        <dbReference type="ARBA" id="ARBA00023015"/>
    </source>
</evidence>
<dbReference type="STRING" id="1076937.SAMN04488120_101300"/>
<dbReference type="AlphaFoldDB" id="A0A1I2HBG3"/>
<dbReference type="GO" id="GO:0003700">
    <property type="term" value="F:DNA-binding transcription factor activity"/>
    <property type="evidence" value="ECO:0007669"/>
    <property type="project" value="TreeGrafter"/>
</dbReference>
<dbReference type="InterPro" id="IPR009057">
    <property type="entry name" value="Homeodomain-like_sf"/>
</dbReference>
<keyword evidence="1" id="KW-0678">Repressor</keyword>
<evidence type="ECO:0000256" key="5">
    <source>
        <dbReference type="PROSITE-ProRule" id="PRU00335"/>
    </source>
</evidence>
<sequence length="220" mass="25146">MAAARKPARTHAIRRARAQRVDEILVSARDVFCEKGYDAASVAEIAARIGVVEGLVYKYFSTKRELLLQVLERWYDELFGDTERALAGISDRRARVRMLVRHHLRAVRDYPQLCKLMFREVQGESGYHGSSLHARNRRYTQYLVDEIEAGQRDGSFRADIPPRLVRDLVYGGIEHATWHYLRGRGSLDIDRLAEQITSLLCEGLLPRAAAAMSPVRNKPR</sequence>
<dbReference type="InterPro" id="IPR001647">
    <property type="entry name" value="HTH_TetR"/>
</dbReference>
<keyword evidence="8" id="KW-1185">Reference proteome</keyword>
<keyword evidence="4" id="KW-0804">Transcription</keyword>
<dbReference type="Pfam" id="PF17932">
    <property type="entry name" value="TetR_C_24"/>
    <property type="match status" value="1"/>
</dbReference>
<reference evidence="7 8" key="1">
    <citation type="submission" date="2016-10" db="EMBL/GenBank/DDBJ databases">
        <authorList>
            <person name="de Groot N.N."/>
        </authorList>
    </citation>
    <scope>NUCLEOTIDE SEQUENCE [LARGE SCALE GENOMIC DNA]</scope>
    <source>
        <strain evidence="7 8">DSM 23609</strain>
    </source>
</reference>
<dbReference type="EMBL" id="FOOC01000001">
    <property type="protein sequence ID" value="SFF26992.1"/>
    <property type="molecule type" value="Genomic_DNA"/>
</dbReference>
<evidence type="ECO:0000256" key="4">
    <source>
        <dbReference type="ARBA" id="ARBA00023163"/>
    </source>
</evidence>
<organism evidence="7 8">
    <name type="scientific">Fontimonas thermophila</name>
    <dbReference type="NCBI Taxonomy" id="1076937"/>
    <lineage>
        <taxon>Bacteria</taxon>
        <taxon>Pseudomonadati</taxon>
        <taxon>Pseudomonadota</taxon>
        <taxon>Gammaproteobacteria</taxon>
        <taxon>Nevskiales</taxon>
        <taxon>Nevskiaceae</taxon>
        <taxon>Fontimonas</taxon>
    </lineage>
</organism>
<evidence type="ECO:0000256" key="3">
    <source>
        <dbReference type="ARBA" id="ARBA00023125"/>
    </source>
</evidence>
<protein>
    <submittedName>
        <fullName evidence="7">Transcriptional regulator, TetR family</fullName>
    </submittedName>
</protein>
<dbReference type="RefSeq" id="WP_091530561.1">
    <property type="nucleotide sequence ID" value="NZ_FOOC01000001.1"/>
</dbReference>
<dbReference type="SUPFAM" id="SSF46689">
    <property type="entry name" value="Homeodomain-like"/>
    <property type="match status" value="1"/>
</dbReference>
<dbReference type="InterPro" id="IPR050109">
    <property type="entry name" value="HTH-type_TetR-like_transc_reg"/>
</dbReference>
<evidence type="ECO:0000259" key="6">
    <source>
        <dbReference type="PROSITE" id="PS50977"/>
    </source>
</evidence>
<evidence type="ECO:0000256" key="1">
    <source>
        <dbReference type="ARBA" id="ARBA00022491"/>
    </source>
</evidence>
<keyword evidence="3 5" id="KW-0238">DNA-binding</keyword>
<feature type="DNA-binding region" description="H-T-H motif" evidence="5">
    <location>
        <begin position="41"/>
        <end position="60"/>
    </location>
</feature>
<keyword evidence="2" id="KW-0805">Transcription regulation</keyword>
<dbReference type="Proteomes" id="UP000199771">
    <property type="component" value="Unassembled WGS sequence"/>
</dbReference>
<gene>
    <name evidence="7" type="ORF">SAMN04488120_101300</name>
</gene>
<dbReference type="Gene3D" id="1.10.357.10">
    <property type="entry name" value="Tetracycline Repressor, domain 2"/>
    <property type="match status" value="1"/>
</dbReference>
<evidence type="ECO:0000313" key="7">
    <source>
        <dbReference type="EMBL" id="SFF26992.1"/>
    </source>
</evidence>
<accession>A0A1I2HBG3</accession>
<dbReference type="InterPro" id="IPR041490">
    <property type="entry name" value="KstR2_TetR_C"/>
</dbReference>
<feature type="domain" description="HTH tetR-type" evidence="6">
    <location>
        <begin position="18"/>
        <end position="78"/>
    </location>
</feature>
<dbReference type="OrthoDB" id="4541465at2"/>
<dbReference type="InterPro" id="IPR036271">
    <property type="entry name" value="Tet_transcr_reg_TetR-rel_C_sf"/>
</dbReference>
<dbReference type="Pfam" id="PF00440">
    <property type="entry name" value="TetR_N"/>
    <property type="match status" value="1"/>
</dbReference>
<evidence type="ECO:0000313" key="8">
    <source>
        <dbReference type="Proteomes" id="UP000199771"/>
    </source>
</evidence>
<dbReference type="PROSITE" id="PS50977">
    <property type="entry name" value="HTH_TETR_2"/>
    <property type="match status" value="1"/>
</dbReference>
<dbReference type="Gene3D" id="1.10.10.60">
    <property type="entry name" value="Homeodomain-like"/>
    <property type="match status" value="1"/>
</dbReference>
<proteinExistence type="predicted"/>
<dbReference type="PANTHER" id="PTHR30055:SF175">
    <property type="entry name" value="HTH-TYPE TRANSCRIPTIONAL REPRESSOR KSTR2"/>
    <property type="match status" value="1"/>
</dbReference>